<dbReference type="Gene3D" id="2.60.120.560">
    <property type="entry name" value="Exo-inulinase, domain 1"/>
    <property type="match status" value="1"/>
</dbReference>
<dbReference type="InterPro" id="IPR010496">
    <property type="entry name" value="AL/BT2_dom"/>
</dbReference>
<reference evidence="2" key="1">
    <citation type="submission" date="2018-06" db="EMBL/GenBank/DDBJ databases">
        <authorList>
            <person name="Zhirakovskaya E."/>
        </authorList>
    </citation>
    <scope>NUCLEOTIDE SEQUENCE</scope>
</reference>
<name>A0A3B0TMF0_9ZZZZ</name>
<evidence type="ECO:0000259" key="1">
    <source>
        <dbReference type="Pfam" id="PF06439"/>
    </source>
</evidence>
<gene>
    <name evidence="2" type="ORF">MNBD_BACTEROID03-536</name>
</gene>
<proteinExistence type="predicted"/>
<dbReference type="EMBL" id="UOEL01000002">
    <property type="protein sequence ID" value="VAW09814.1"/>
    <property type="molecule type" value="Genomic_DNA"/>
</dbReference>
<evidence type="ECO:0000313" key="2">
    <source>
        <dbReference type="EMBL" id="VAW09814.1"/>
    </source>
</evidence>
<dbReference type="GO" id="GO:0016787">
    <property type="term" value="F:hydrolase activity"/>
    <property type="evidence" value="ECO:0007669"/>
    <property type="project" value="UniProtKB-KW"/>
</dbReference>
<accession>A0A3B0TMF0</accession>
<keyword evidence="2" id="KW-0378">Hydrolase</keyword>
<sequence length="81" mass="9407">MVFYPPKDRPKNESYNINTMDNYTDFVLSLEWKISEGGNSGIFWGTKEDSNYKYPFETGPEIQVLNNEKHPGCQSWDHPSS</sequence>
<dbReference type="Pfam" id="PF06439">
    <property type="entry name" value="3keto-disac_hyd"/>
    <property type="match status" value="1"/>
</dbReference>
<organism evidence="2">
    <name type="scientific">hydrothermal vent metagenome</name>
    <dbReference type="NCBI Taxonomy" id="652676"/>
    <lineage>
        <taxon>unclassified sequences</taxon>
        <taxon>metagenomes</taxon>
        <taxon>ecological metagenomes</taxon>
    </lineage>
</organism>
<feature type="domain" description="3-keto-alpha-glucoside-1,2-lyase/3-keto-2-hydroxy-glucal hydratase" evidence="1">
    <location>
        <begin position="10"/>
        <end position="74"/>
    </location>
</feature>
<protein>
    <submittedName>
        <fullName evidence="2">Secreted glycosyl hydrolase</fullName>
    </submittedName>
</protein>
<dbReference type="AlphaFoldDB" id="A0A3B0TMF0"/>